<feature type="transmembrane region" description="Helical" evidence="1">
    <location>
        <begin position="72"/>
        <end position="93"/>
    </location>
</feature>
<keyword evidence="1" id="KW-0472">Membrane</keyword>
<protein>
    <submittedName>
        <fullName evidence="2">Uncharacterized protein</fullName>
    </submittedName>
</protein>
<reference evidence="2 3" key="1">
    <citation type="journal article" date="2019" name="J. Hered.">
        <title>An Improved Genome Assembly for Drosophila navojoa, the Basal Species in the mojavensis Cluster.</title>
        <authorList>
            <person name="Vanderlinde T."/>
            <person name="Dupim E.G."/>
            <person name="Nazario-Yepiz N.O."/>
            <person name="Carvalho A.B."/>
        </authorList>
    </citation>
    <scope>NUCLEOTIDE SEQUENCE [LARGE SCALE GENOMIC DNA]</scope>
    <source>
        <strain evidence="2">Navoj_Jal97</strain>
        <tissue evidence="2">Whole organism</tissue>
    </source>
</reference>
<evidence type="ECO:0000256" key="1">
    <source>
        <dbReference type="SAM" id="Phobius"/>
    </source>
</evidence>
<sequence>MRIRVESSAESKLETLATFAHLTTRWLGPICDSISISYAILFQPGWLLAVAAKVFCNLAGNAAASKKYRGSGLVSSGLAWLGLPLLGLAWPGLGCGSIPSSARLGL</sequence>
<keyword evidence="1" id="KW-1133">Transmembrane helix</keyword>
<dbReference type="EMBL" id="LSRL02000342">
    <property type="protein sequence ID" value="TDG41502.1"/>
    <property type="molecule type" value="Genomic_DNA"/>
</dbReference>
<keyword evidence="1" id="KW-0812">Transmembrane</keyword>
<comment type="caution">
    <text evidence="2">The sequence shown here is derived from an EMBL/GenBank/DDBJ whole genome shotgun (WGS) entry which is preliminary data.</text>
</comment>
<dbReference type="Proteomes" id="UP000295192">
    <property type="component" value="Unassembled WGS sequence"/>
</dbReference>
<proteinExistence type="predicted"/>
<dbReference type="AlphaFoldDB" id="A0A484AZT9"/>
<gene>
    <name evidence="2" type="ORF">AWZ03_012079</name>
</gene>
<name>A0A484AZT9_DRONA</name>
<keyword evidence="3" id="KW-1185">Reference proteome</keyword>
<organism evidence="2 3">
    <name type="scientific">Drosophila navojoa</name>
    <name type="common">Fruit fly</name>
    <dbReference type="NCBI Taxonomy" id="7232"/>
    <lineage>
        <taxon>Eukaryota</taxon>
        <taxon>Metazoa</taxon>
        <taxon>Ecdysozoa</taxon>
        <taxon>Arthropoda</taxon>
        <taxon>Hexapoda</taxon>
        <taxon>Insecta</taxon>
        <taxon>Pterygota</taxon>
        <taxon>Neoptera</taxon>
        <taxon>Endopterygota</taxon>
        <taxon>Diptera</taxon>
        <taxon>Brachycera</taxon>
        <taxon>Muscomorpha</taxon>
        <taxon>Ephydroidea</taxon>
        <taxon>Drosophilidae</taxon>
        <taxon>Drosophila</taxon>
    </lineage>
</organism>
<evidence type="ECO:0000313" key="2">
    <source>
        <dbReference type="EMBL" id="TDG41502.1"/>
    </source>
</evidence>
<accession>A0A484AZT9</accession>
<evidence type="ECO:0000313" key="3">
    <source>
        <dbReference type="Proteomes" id="UP000295192"/>
    </source>
</evidence>